<evidence type="ECO:0000313" key="6">
    <source>
        <dbReference type="EMBL" id="GJM61107.1"/>
    </source>
</evidence>
<dbReference type="EMBL" id="BQKE01000001">
    <property type="protein sequence ID" value="GJM61107.1"/>
    <property type="molecule type" value="Genomic_DNA"/>
</dbReference>
<evidence type="ECO:0000256" key="4">
    <source>
        <dbReference type="SAM" id="Phobius"/>
    </source>
</evidence>
<dbReference type="PANTHER" id="PTHR31302">
    <property type="entry name" value="TRANSMEMBRANE PROTEIN WITH METALLOPHOSPHOESTERASE DOMAIN-RELATED"/>
    <property type="match status" value="1"/>
</dbReference>
<feature type="transmembrane region" description="Helical" evidence="4">
    <location>
        <begin position="6"/>
        <end position="24"/>
    </location>
</feature>
<feature type="transmembrane region" description="Helical" evidence="4">
    <location>
        <begin position="45"/>
        <end position="63"/>
    </location>
</feature>
<evidence type="ECO:0000259" key="5">
    <source>
        <dbReference type="Pfam" id="PF00149"/>
    </source>
</evidence>
<keyword evidence="7" id="KW-1185">Reference proteome</keyword>
<dbReference type="GO" id="GO:0016020">
    <property type="term" value="C:membrane"/>
    <property type="evidence" value="ECO:0007669"/>
    <property type="project" value="GOC"/>
</dbReference>
<keyword evidence="4" id="KW-1133">Transmembrane helix</keyword>
<keyword evidence="2" id="KW-0378">Hydrolase</keyword>
<evidence type="ECO:0000256" key="3">
    <source>
        <dbReference type="SAM" id="MobiDB-lite"/>
    </source>
</evidence>
<dbReference type="Gene3D" id="3.60.21.10">
    <property type="match status" value="1"/>
</dbReference>
<dbReference type="GO" id="GO:0046872">
    <property type="term" value="F:metal ion binding"/>
    <property type="evidence" value="ECO:0007669"/>
    <property type="project" value="UniProtKB-KW"/>
</dbReference>
<dbReference type="RefSeq" id="WP_338236724.1">
    <property type="nucleotide sequence ID" value="NZ_BQKE01000001.1"/>
</dbReference>
<reference evidence="6 7" key="1">
    <citation type="submission" date="2021-12" db="EMBL/GenBank/DDBJ databases">
        <title>Genome sequencing of bacteria with rrn-lacking chromosome and rrn-plasmid.</title>
        <authorList>
            <person name="Anda M."/>
            <person name="Iwasaki W."/>
        </authorList>
    </citation>
    <scope>NUCLEOTIDE SEQUENCE [LARGE SCALE GENOMIC DNA]</scope>
    <source>
        <strain evidence="6 7">NBRC 15940</strain>
    </source>
</reference>
<evidence type="ECO:0000256" key="2">
    <source>
        <dbReference type="ARBA" id="ARBA00022801"/>
    </source>
</evidence>
<keyword evidence="4" id="KW-0812">Transmembrane</keyword>
<dbReference type="PANTHER" id="PTHR31302:SF31">
    <property type="entry name" value="PHOSPHODIESTERASE YAEI"/>
    <property type="match status" value="1"/>
</dbReference>
<dbReference type="InterPro" id="IPR004843">
    <property type="entry name" value="Calcineurin-like_PHP"/>
</dbReference>
<sequence length="429" mass="48002">MSLAKFFPMIVFMGVMLLLDLYIYQAVKVVSDSFSAQAAKWIKGVYWAFSFLCLGSVVLMATADPLWVAKNRQPFLTVLSITYFSKMIGSLFLVLDDVLRGVRWMTQFLQSTPELSGSGESTSPIKESDSQGISRGEFLSKAGLVGVGVPVATMSFGIISGAHDYRVRKKTVVLKNLPPAFDGIKVAQLSDIHTGSFFNKTAVKGGVEMLMAEKPDMVFFTGDLVNNEAREAREYVPIFEKVKADLGVYSVMGNHDYGDYHRWASPKSKQENLKALHTAHHEMGWDLLLDENRTIQVDGAEVGVIGVQNWGTGGFAQYGNLEKAYRGMEETEAKILLSHDPSHWDAQVRPAYSAIDLTLSGHTHGFQFGVEIGDFRWSPAQWRYKQWADLYQEKDQYLYVNRGFGYIGYPGRIGILPEITILELKREQA</sequence>
<proteinExistence type="predicted"/>
<dbReference type="SUPFAM" id="SSF56300">
    <property type="entry name" value="Metallo-dependent phosphatases"/>
    <property type="match status" value="1"/>
</dbReference>
<accession>A0AAN5AJQ6</accession>
<evidence type="ECO:0000313" key="7">
    <source>
        <dbReference type="Proteomes" id="UP001310022"/>
    </source>
</evidence>
<dbReference type="Proteomes" id="UP001310022">
    <property type="component" value="Unassembled WGS sequence"/>
</dbReference>
<dbReference type="InterPro" id="IPR051158">
    <property type="entry name" value="Metallophosphoesterase_sf"/>
</dbReference>
<organism evidence="6 7">
    <name type="scientific">Persicobacter diffluens</name>
    <dbReference type="NCBI Taxonomy" id="981"/>
    <lineage>
        <taxon>Bacteria</taxon>
        <taxon>Pseudomonadati</taxon>
        <taxon>Bacteroidota</taxon>
        <taxon>Cytophagia</taxon>
        <taxon>Cytophagales</taxon>
        <taxon>Persicobacteraceae</taxon>
        <taxon>Persicobacter</taxon>
    </lineage>
</organism>
<protein>
    <submittedName>
        <fullName evidence="6">Phosphoesterase</fullName>
    </submittedName>
</protein>
<keyword evidence="1" id="KW-0479">Metal-binding</keyword>
<name>A0AAN5AJQ6_9BACT</name>
<dbReference type="Pfam" id="PF00149">
    <property type="entry name" value="Metallophos"/>
    <property type="match status" value="1"/>
</dbReference>
<dbReference type="InterPro" id="IPR029052">
    <property type="entry name" value="Metallo-depent_PP-like"/>
</dbReference>
<gene>
    <name evidence="6" type="ORF">PEDI_16590</name>
</gene>
<dbReference type="GO" id="GO:0008758">
    <property type="term" value="F:UDP-2,3-diacylglucosamine hydrolase activity"/>
    <property type="evidence" value="ECO:0007669"/>
    <property type="project" value="TreeGrafter"/>
</dbReference>
<comment type="caution">
    <text evidence="6">The sequence shown here is derived from an EMBL/GenBank/DDBJ whole genome shotgun (WGS) entry which is preliminary data.</text>
</comment>
<dbReference type="CDD" id="cd07385">
    <property type="entry name" value="MPP_YkuE_C"/>
    <property type="match status" value="1"/>
</dbReference>
<feature type="transmembrane region" description="Helical" evidence="4">
    <location>
        <begin position="75"/>
        <end position="95"/>
    </location>
</feature>
<keyword evidence="4" id="KW-0472">Membrane</keyword>
<evidence type="ECO:0000256" key="1">
    <source>
        <dbReference type="ARBA" id="ARBA00022723"/>
    </source>
</evidence>
<feature type="domain" description="Calcineurin-like phosphoesterase" evidence="5">
    <location>
        <begin position="184"/>
        <end position="365"/>
    </location>
</feature>
<dbReference type="AlphaFoldDB" id="A0AAN5AJQ6"/>
<feature type="region of interest" description="Disordered" evidence="3">
    <location>
        <begin position="113"/>
        <end position="132"/>
    </location>
</feature>
<dbReference type="GO" id="GO:0009245">
    <property type="term" value="P:lipid A biosynthetic process"/>
    <property type="evidence" value="ECO:0007669"/>
    <property type="project" value="TreeGrafter"/>
</dbReference>